<evidence type="ECO:0000313" key="2">
    <source>
        <dbReference type="Proteomes" id="UP000265520"/>
    </source>
</evidence>
<name>A0A392UNQ4_9FABA</name>
<evidence type="ECO:0000313" key="1">
    <source>
        <dbReference type="EMBL" id="MCI75273.1"/>
    </source>
</evidence>
<organism evidence="1 2">
    <name type="scientific">Trifolium medium</name>
    <dbReference type="NCBI Taxonomy" id="97028"/>
    <lineage>
        <taxon>Eukaryota</taxon>
        <taxon>Viridiplantae</taxon>
        <taxon>Streptophyta</taxon>
        <taxon>Embryophyta</taxon>
        <taxon>Tracheophyta</taxon>
        <taxon>Spermatophyta</taxon>
        <taxon>Magnoliopsida</taxon>
        <taxon>eudicotyledons</taxon>
        <taxon>Gunneridae</taxon>
        <taxon>Pentapetalae</taxon>
        <taxon>rosids</taxon>
        <taxon>fabids</taxon>
        <taxon>Fabales</taxon>
        <taxon>Fabaceae</taxon>
        <taxon>Papilionoideae</taxon>
        <taxon>50 kb inversion clade</taxon>
        <taxon>NPAAA clade</taxon>
        <taxon>Hologalegina</taxon>
        <taxon>IRL clade</taxon>
        <taxon>Trifolieae</taxon>
        <taxon>Trifolium</taxon>
    </lineage>
</organism>
<dbReference type="EMBL" id="LXQA010878753">
    <property type="protein sequence ID" value="MCI75273.1"/>
    <property type="molecule type" value="Genomic_DNA"/>
</dbReference>
<sequence>MSNLLLHPTLKGQLPVALIKDLLVCPFRIEILFLAGQMSYTMSETTVQ</sequence>
<proteinExistence type="predicted"/>
<keyword evidence="2" id="KW-1185">Reference proteome</keyword>
<comment type="caution">
    <text evidence="1">The sequence shown here is derived from an EMBL/GenBank/DDBJ whole genome shotgun (WGS) entry which is preliminary data.</text>
</comment>
<dbReference type="AlphaFoldDB" id="A0A392UNQ4"/>
<reference evidence="1 2" key="1">
    <citation type="journal article" date="2018" name="Front. Plant Sci.">
        <title>Red Clover (Trifolium pratense) and Zigzag Clover (T. medium) - A Picture of Genomic Similarities and Differences.</title>
        <authorList>
            <person name="Dluhosova J."/>
            <person name="Istvanek J."/>
            <person name="Nedelnik J."/>
            <person name="Repkova J."/>
        </authorList>
    </citation>
    <scope>NUCLEOTIDE SEQUENCE [LARGE SCALE GENOMIC DNA]</scope>
    <source>
        <strain evidence="2">cv. 10/8</strain>
        <tissue evidence="1">Leaf</tissue>
    </source>
</reference>
<accession>A0A392UNQ4</accession>
<feature type="non-terminal residue" evidence="1">
    <location>
        <position position="48"/>
    </location>
</feature>
<dbReference type="Proteomes" id="UP000265520">
    <property type="component" value="Unassembled WGS sequence"/>
</dbReference>
<protein>
    <submittedName>
        <fullName evidence="1">Uncharacterized protein</fullName>
    </submittedName>
</protein>